<dbReference type="Proteomes" id="UP000045706">
    <property type="component" value="Unassembled WGS sequence"/>
</dbReference>
<evidence type="ECO:0000313" key="2">
    <source>
        <dbReference type="EMBL" id="CRK37721.1"/>
    </source>
</evidence>
<reference evidence="3" key="1">
    <citation type="submission" date="2015-05" db="EMBL/GenBank/DDBJ databases">
        <authorList>
            <person name="Fogelqvist Johan"/>
        </authorList>
    </citation>
    <scope>NUCLEOTIDE SEQUENCE [LARGE SCALE GENOMIC DNA]</scope>
</reference>
<proteinExistence type="predicted"/>
<gene>
    <name evidence="2" type="ORF">BN1723_015233</name>
</gene>
<feature type="region of interest" description="Disordered" evidence="1">
    <location>
        <begin position="198"/>
        <end position="221"/>
    </location>
</feature>
<name>A0A0G4MTV1_VERLO</name>
<evidence type="ECO:0000256" key="1">
    <source>
        <dbReference type="SAM" id="MobiDB-lite"/>
    </source>
</evidence>
<protein>
    <submittedName>
        <fullName evidence="2">Uncharacterized protein</fullName>
    </submittedName>
</protein>
<dbReference type="AlphaFoldDB" id="A0A0G4MTV1"/>
<sequence length="221" mass="25526">MLPRGSDNCPYFAHLDTMPTDWGWECCIHIVLRRLNGMKRWCNKKWETVDNPTTILLEIIFQVCVQGMVVDSNDPDADSKKRLQGTYAEFLGLPFDIRAHNGLTFVVAHKHHGAQMRTGWPSDPTTLQERLDGDANNNILIETRTSNYLKNQFAESWYPILQRAVADIRMPLEYANEDLPMGPYNAWFERMDLQLLDDDDDEEDQDVGDEYEEDIDAEING</sequence>
<accession>A0A0G4MTV1</accession>
<evidence type="ECO:0000313" key="3">
    <source>
        <dbReference type="Proteomes" id="UP000045706"/>
    </source>
</evidence>
<organism evidence="2 3">
    <name type="scientific">Verticillium longisporum</name>
    <name type="common">Verticillium dahliae var. longisporum</name>
    <dbReference type="NCBI Taxonomy" id="100787"/>
    <lineage>
        <taxon>Eukaryota</taxon>
        <taxon>Fungi</taxon>
        <taxon>Dikarya</taxon>
        <taxon>Ascomycota</taxon>
        <taxon>Pezizomycotina</taxon>
        <taxon>Sordariomycetes</taxon>
        <taxon>Hypocreomycetidae</taxon>
        <taxon>Glomerellales</taxon>
        <taxon>Plectosphaerellaceae</taxon>
        <taxon>Verticillium</taxon>
    </lineage>
</organism>
<dbReference type="EMBL" id="CVQI01030557">
    <property type="protein sequence ID" value="CRK37721.1"/>
    <property type="molecule type" value="Genomic_DNA"/>
</dbReference>